<evidence type="ECO:0008006" key="3">
    <source>
        <dbReference type="Google" id="ProtNLM"/>
    </source>
</evidence>
<accession>A0A2S4HB96</accession>
<dbReference type="EMBL" id="PQGG01000042">
    <property type="protein sequence ID" value="POP51227.1"/>
    <property type="molecule type" value="Genomic_DNA"/>
</dbReference>
<reference evidence="1" key="1">
    <citation type="submission" date="2018-01" db="EMBL/GenBank/DDBJ databases">
        <authorList>
            <person name="Yu X.-D."/>
        </authorList>
    </citation>
    <scope>NUCLEOTIDE SEQUENCE</scope>
    <source>
        <strain evidence="1">ZX-21</strain>
    </source>
</reference>
<dbReference type="AlphaFoldDB" id="A0A2S4HB96"/>
<organism evidence="1 2">
    <name type="scientific">Zhongshania marina</name>
    <dbReference type="NCBI Taxonomy" id="2304603"/>
    <lineage>
        <taxon>Bacteria</taxon>
        <taxon>Pseudomonadati</taxon>
        <taxon>Pseudomonadota</taxon>
        <taxon>Gammaproteobacteria</taxon>
        <taxon>Cellvibrionales</taxon>
        <taxon>Spongiibacteraceae</taxon>
        <taxon>Zhongshania</taxon>
    </lineage>
</organism>
<evidence type="ECO:0000313" key="1">
    <source>
        <dbReference type="EMBL" id="POP51227.1"/>
    </source>
</evidence>
<comment type="caution">
    <text evidence="1">The sequence shown here is derived from an EMBL/GenBank/DDBJ whole genome shotgun (WGS) entry which is preliminary data.</text>
</comment>
<sequence>MEFEDAASWDDKFSGVKFAAKAAGKRYIFAVSRSALIDFFQTADTKEQAFLNFEENRSRFERLATRRVVEEKLPHDDGPIVITYLICIEYQL</sequence>
<dbReference type="Proteomes" id="UP000237222">
    <property type="component" value="Unassembled WGS sequence"/>
</dbReference>
<dbReference type="InterPro" id="IPR036692">
    <property type="entry name" value="Shew3726-like_sf"/>
</dbReference>
<dbReference type="RefSeq" id="WP_103685873.1">
    <property type="nucleotide sequence ID" value="NZ_PQGG01000042.1"/>
</dbReference>
<protein>
    <recommendedName>
        <fullName evidence="3">DUF1488 domain-containing protein</fullName>
    </recommendedName>
</protein>
<proteinExistence type="predicted"/>
<dbReference type="InterPro" id="IPR009962">
    <property type="entry name" value="DUF1488"/>
</dbReference>
<dbReference type="Gene3D" id="3.30.160.140">
    <property type="entry name" value="Shew3726-like"/>
    <property type="match status" value="1"/>
</dbReference>
<gene>
    <name evidence="1" type="ORF">C0068_18085</name>
</gene>
<evidence type="ECO:0000313" key="2">
    <source>
        <dbReference type="Proteomes" id="UP000237222"/>
    </source>
</evidence>
<name>A0A2S4HB96_9GAMM</name>
<dbReference type="Pfam" id="PF07369">
    <property type="entry name" value="DUF1488"/>
    <property type="match status" value="1"/>
</dbReference>
<dbReference type="OrthoDB" id="7065993at2"/>
<dbReference type="SUPFAM" id="SSF160272">
    <property type="entry name" value="Shew3726-like"/>
    <property type="match status" value="1"/>
</dbReference>